<feature type="transmembrane region" description="Helical" evidence="1">
    <location>
        <begin position="96"/>
        <end position="115"/>
    </location>
</feature>
<protein>
    <recommendedName>
        <fullName evidence="4">DUF4112 domain-containing protein</fullName>
    </recommendedName>
</protein>
<dbReference type="KEGG" id="swi:Swit_3851"/>
<keyword evidence="3" id="KW-1185">Reference proteome</keyword>
<keyword evidence="1" id="KW-0472">Membrane</keyword>
<feature type="transmembrane region" description="Helical" evidence="1">
    <location>
        <begin position="54"/>
        <end position="76"/>
    </location>
</feature>
<dbReference type="EMBL" id="CP000699">
    <property type="protein sequence ID" value="ABQ70196.1"/>
    <property type="molecule type" value="Genomic_DNA"/>
</dbReference>
<name>A0A9J9HEA3_RHIWR</name>
<keyword evidence="1" id="KW-1133">Transmembrane helix</keyword>
<sequence>MKRPTMADFDSLADKLPGVGTDPASVRRRVEAMEGLLERMFVVPGINKPVGLDVLLDLIPVVGPTIAAVMGSWLVWEARNLGLSKWQMTRMFGNVGIDLVLGAIPWVGAIPDFFFRSNSRNLKLLKRHLDRHHPATATIEGGVVGRR</sequence>
<keyword evidence="1" id="KW-0812">Transmembrane</keyword>
<dbReference type="InterPro" id="IPR025187">
    <property type="entry name" value="DUF4112"/>
</dbReference>
<dbReference type="PANTHER" id="PTHR35519">
    <property type="entry name" value="MEMBRANE PROTEINS"/>
    <property type="match status" value="1"/>
</dbReference>
<evidence type="ECO:0008006" key="4">
    <source>
        <dbReference type="Google" id="ProtNLM"/>
    </source>
</evidence>
<organism evidence="2 3">
    <name type="scientific">Rhizorhabdus wittichii (strain DSM 6014 / CCUG 31198 / JCM 15750 / NBRC 105917 / EY 4224 / RW1)</name>
    <name type="common">Sphingomonas wittichii</name>
    <dbReference type="NCBI Taxonomy" id="392499"/>
    <lineage>
        <taxon>Bacteria</taxon>
        <taxon>Pseudomonadati</taxon>
        <taxon>Pseudomonadota</taxon>
        <taxon>Alphaproteobacteria</taxon>
        <taxon>Sphingomonadales</taxon>
        <taxon>Sphingomonadaceae</taxon>
        <taxon>Rhizorhabdus</taxon>
    </lineage>
</organism>
<evidence type="ECO:0000256" key="1">
    <source>
        <dbReference type="SAM" id="Phobius"/>
    </source>
</evidence>
<reference evidence="2 3" key="1">
    <citation type="journal article" date="2010" name="J. Bacteriol.">
        <title>Genome sequence of the dioxin-mineralizing bacterium Sphingomonas wittichii RW1.</title>
        <authorList>
            <person name="Miller T.R."/>
            <person name="Delcher A.L."/>
            <person name="Salzberg S.L."/>
            <person name="Saunders E."/>
            <person name="Detter J.C."/>
            <person name="Halden R.U."/>
        </authorList>
    </citation>
    <scope>NUCLEOTIDE SEQUENCE [LARGE SCALE GENOMIC DNA]</scope>
    <source>
        <strain evidence="3">DSM 6014 / CCUG 31198 / JCM 15750 / NBRC 105917 / EY 4224 / RW1</strain>
    </source>
</reference>
<proteinExistence type="predicted"/>
<evidence type="ECO:0000313" key="2">
    <source>
        <dbReference type="EMBL" id="ABQ70196.1"/>
    </source>
</evidence>
<dbReference type="OrthoDB" id="513552at2"/>
<dbReference type="Pfam" id="PF13430">
    <property type="entry name" value="DUF4112"/>
    <property type="match status" value="1"/>
</dbReference>
<dbReference type="AlphaFoldDB" id="A0A9J9HEA3"/>
<dbReference type="PANTHER" id="PTHR35519:SF2">
    <property type="entry name" value="PH DOMAIN PROTEIN"/>
    <property type="match status" value="1"/>
</dbReference>
<evidence type="ECO:0000313" key="3">
    <source>
        <dbReference type="Proteomes" id="UP000001989"/>
    </source>
</evidence>
<dbReference type="Proteomes" id="UP000001989">
    <property type="component" value="Chromosome"/>
</dbReference>
<accession>A0A9J9HEA3</accession>
<gene>
    <name evidence="2" type="ordered locus">Swit_3851</name>
</gene>